<gene>
    <name evidence="4" type="ORF">K457DRAFT_17365</name>
</gene>
<dbReference type="InterPro" id="IPR043129">
    <property type="entry name" value="ATPase_NBD"/>
</dbReference>
<accession>A0A197K483</accession>
<protein>
    <submittedName>
        <fullName evidence="4">Heat shock protein 70</fullName>
    </submittedName>
</protein>
<dbReference type="InterPro" id="IPR029047">
    <property type="entry name" value="HSP70_peptide-bd_sf"/>
</dbReference>
<evidence type="ECO:0000256" key="1">
    <source>
        <dbReference type="ARBA" id="ARBA00022741"/>
    </source>
</evidence>
<dbReference type="Gene3D" id="3.90.640.10">
    <property type="entry name" value="Actin, Chain A, domain 4"/>
    <property type="match status" value="1"/>
</dbReference>
<name>A0A197K483_9FUNG</name>
<dbReference type="SUPFAM" id="SSF100920">
    <property type="entry name" value="Heat shock protein 70kD (HSP70), peptide-binding domain"/>
    <property type="match status" value="1"/>
</dbReference>
<dbReference type="EMBL" id="KV442030">
    <property type="protein sequence ID" value="OAQ31264.1"/>
    <property type="molecule type" value="Genomic_DNA"/>
</dbReference>
<keyword evidence="1 3" id="KW-0547">Nucleotide-binding</keyword>
<dbReference type="FunFam" id="3.30.30.30:FF:000001">
    <property type="entry name" value="heat shock 70 kDa protein-like"/>
    <property type="match status" value="1"/>
</dbReference>
<dbReference type="Pfam" id="PF00012">
    <property type="entry name" value="HSP70"/>
    <property type="match status" value="1"/>
</dbReference>
<sequence>MSSGKGDNVAIGIDLGTAYSKVAIWKHDHVEIIRDERGNHVHPSIVAFSDTECIIGQEAQDQLARNFPNSIFDTKRIIGRRFDDKIVQSSIPRWPFAVFRKDGKSYYQVLHKGEFKELTPQENAAFIISQLRHTAETYLGTTVTNAVISVPASFTDAQRQAIKDAGIIAGLSITRIIKEPSAAALAFALNKKITHQKRVLIIDLGASVTDVTLCTIEDDVIDVLATAGNAHLGGRNFEDRLVDDLAQEFKRCSRQDISSDVRALNRLRIVCERTKRTLSTSTETTIDIGSLAADIDFSTTVTRARFEALNKDLFESILEPVRKVLNDAKEEKNSIDEVVLVGGSSRIPKIRQLVSEFFGGKELNTALDANEAVVIGAAFLGAMLTSSVAPKFGELLLVEATSLTIGTEGPNGEMVPIIRHNVSIPIKRMEVFSTSKDNQFKVSIPIYEGESPKARENNILGMLDIAGIPSAPREHPLLKVDFNIDSNGILDVFEGFKFDESTLRVTINKGGLSKKEVERMAKEVKAYRDEDRLKSFRNGLDSNIADLSIGTSFD</sequence>
<evidence type="ECO:0000256" key="2">
    <source>
        <dbReference type="ARBA" id="ARBA00022840"/>
    </source>
</evidence>
<dbReference type="Gene3D" id="2.60.34.10">
    <property type="entry name" value="Substrate Binding Domain Of DNAk, Chain A, domain 1"/>
    <property type="match status" value="1"/>
</dbReference>
<dbReference type="PROSITE" id="PS01036">
    <property type="entry name" value="HSP70_3"/>
    <property type="match status" value="1"/>
</dbReference>
<dbReference type="Gene3D" id="3.30.30.30">
    <property type="match status" value="1"/>
</dbReference>
<reference evidence="4 5" key="1">
    <citation type="submission" date="2016-05" db="EMBL/GenBank/DDBJ databases">
        <title>Genome sequencing reveals origins of a unique bacterial endosymbiosis in the earliest lineages of terrestrial Fungi.</title>
        <authorList>
            <consortium name="DOE Joint Genome Institute"/>
            <person name="Uehling J."/>
            <person name="Gryganskyi A."/>
            <person name="Hameed K."/>
            <person name="Tschaplinski T."/>
            <person name="Misztal P."/>
            <person name="Wu S."/>
            <person name="Desiro A."/>
            <person name="Vande Pol N."/>
            <person name="Du Z.-Y."/>
            <person name="Zienkiewicz A."/>
            <person name="Zienkiewicz K."/>
            <person name="Morin E."/>
            <person name="Tisserant E."/>
            <person name="Splivallo R."/>
            <person name="Hainaut M."/>
            <person name="Henrissat B."/>
            <person name="Ohm R."/>
            <person name="Kuo A."/>
            <person name="Yan J."/>
            <person name="Lipzen A."/>
            <person name="Nolan M."/>
            <person name="Labutti K."/>
            <person name="Barry K."/>
            <person name="Goldstein A."/>
            <person name="Labbe J."/>
            <person name="Schadt C."/>
            <person name="Tuskan G."/>
            <person name="Grigoriev I."/>
            <person name="Martin F."/>
            <person name="Vilgalys R."/>
            <person name="Bonito G."/>
        </authorList>
    </citation>
    <scope>NUCLEOTIDE SEQUENCE [LARGE SCALE GENOMIC DNA]</scope>
    <source>
        <strain evidence="4 5">AG-77</strain>
    </source>
</reference>
<dbReference type="STRING" id="1314771.A0A197K483"/>
<comment type="similarity">
    <text evidence="3">Belongs to the heat shock protein 70 family.</text>
</comment>
<dbReference type="InterPro" id="IPR013126">
    <property type="entry name" value="Hsp_70_fam"/>
</dbReference>
<keyword evidence="5" id="KW-1185">Reference proteome</keyword>
<dbReference type="GO" id="GO:0005524">
    <property type="term" value="F:ATP binding"/>
    <property type="evidence" value="ECO:0007669"/>
    <property type="project" value="UniProtKB-KW"/>
</dbReference>
<evidence type="ECO:0000256" key="3">
    <source>
        <dbReference type="RuleBase" id="RU003322"/>
    </source>
</evidence>
<keyword evidence="4" id="KW-0346">Stress response</keyword>
<dbReference type="AlphaFoldDB" id="A0A197K483"/>
<dbReference type="InterPro" id="IPR018181">
    <property type="entry name" value="Heat_shock_70_CS"/>
</dbReference>
<organism evidence="4 5">
    <name type="scientific">Linnemannia elongata AG-77</name>
    <dbReference type="NCBI Taxonomy" id="1314771"/>
    <lineage>
        <taxon>Eukaryota</taxon>
        <taxon>Fungi</taxon>
        <taxon>Fungi incertae sedis</taxon>
        <taxon>Mucoromycota</taxon>
        <taxon>Mortierellomycotina</taxon>
        <taxon>Mortierellomycetes</taxon>
        <taxon>Mortierellales</taxon>
        <taxon>Mortierellaceae</taxon>
        <taxon>Linnemannia</taxon>
    </lineage>
</organism>
<evidence type="ECO:0000313" key="5">
    <source>
        <dbReference type="Proteomes" id="UP000078512"/>
    </source>
</evidence>
<dbReference type="FunFam" id="3.90.640.10:FF:000002">
    <property type="entry name" value="Heat shock 70 kDa"/>
    <property type="match status" value="1"/>
</dbReference>
<proteinExistence type="inferred from homology"/>
<dbReference type="Gene3D" id="3.30.420.40">
    <property type="match status" value="2"/>
</dbReference>
<dbReference type="GO" id="GO:0140662">
    <property type="term" value="F:ATP-dependent protein folding chaperone"/>
    <property type="evidence" value="ECO:0007669"/>
    <property type="project" value="InterPro"/>
</dbReference>
<dbReference type="OrthoDB" id="2401965at2759"/>
<evidence type="ECO:0000313" key="4">
    <source>
        <dbReference type="EMBL" id="OAQ31264.1"/>
    </source>
</evidence>
<dbReference type="PRINTS" id="PR00301">
    <property type="entry name" value="HEATSHOCK70"/>
</dbReference>
<dbReference type="SUPFAM" id="SSF53067">
    <property type="entry name" value="Actin-like ATPase domain"/>
    <property type="match status" value="2"/>
</dbReference>
<keyword evidence="2 3" id="KW-0067">ATP-binding</keyword>
<dbReference type="PANTHER" id="PTHR19375">
    <property type="entry name" value="HEAT SHOCK PROTEIN 70KDA"/>
    <property type="match status" value="1"/>
</dbReference>
<dbReference type="Proteomes" id="UP000078512">
    <property type="component" value="Unassembled WGS sequence"/>
</dbReference>